<comment type="caution">
    <text evidence="1">The sequence shown here is derived from an EMBL/GenBank/DDBJ whole genome shotgun (WGS) entry which is preliminary data.</text>
</comment>
<gene>
    <name evidence="1" type="ORF">AFUS01_LOCUS5127</name>
</gene>
<dbReference type="EMBL" id="CAJVCH010032502">
    <property type="protein sequence ID" value="CAG7711964.1"/>
    <property type="molecule type" value="Genomic_DNA"/>
</dbReference>
<dbReference type="Proteomes" id="UP000708208">
    <property type="component" value="Unassembled WGS sequence"/>
</dbReference>
<organism evidence="1 2">
    <name type="scientific">Allacma fusca</name>
    <dbReference type="NCBI Taxonomy" id="39272"/>
    <lineage>
        <taxon>Eukaryota</taxon>
        <taxon>Metazoa</taxon>
        <taxon>Ecdysozoa</taxon>
        <taxon>Arthropoda</taxon>
        <taxon>Hexapoda</taxon>
        <taxon>Collembola</taxon>
        <taxon>Symphypleona</taxon>
        <taxon>Sminthuridae</taxon>
        <taxon>Allacma</taxon>
    </lineage>
</organism>
<name>A0A8J2J6U4_9HEXA</name>
<sequence length="109" mass="12518">MIYNATRRNIWKYLPLLLEFKYVAPREELDSITNKIWKFYHGNVAPKDAPNDFISDMATDRYFINGIQKAIQIHSTIAPTFPMIFAYNGRFNSGGNLLGAPKSDWGRSS</sequence>
<evidence type="ECO:0000313" key="2">
    <source>
        <dbReference type="Proteomes" id="UP000708208"/>
    </source>
</evidence>
<evidence type="ECO:0000313" key="1">
    <source>
        <dbReference type="EMBL" id="CAG7711964.1"/>
    </source>
</evidence>
<dbReference type="OrthoDB" id="3200163at2759"/>
<accession>A0A8J2J6U4</accession>
<reference evidence="1" key="1">
    <citation type="submission" date="2021-06" db="EMBL/GenBank/DDBJ databases">
        <authorList>
            <person name="Hodson N. C."/>
            <person name="Mongue J. A."/>
            <person name="Jaron S. K."/>
        </authorList>
    </citation>
    <scope>NUCLEOTIDE SEQUENCE</scope>
</reference>
<proteinExistence type="predicted"/>
<keyword evidence="2" id="KW-1185">Reference proteome</keyword>
<dbReference type="AlphaFoldDB" id="A0A8J2J6U4"/>
<protein>
    <submittedName>
        <fullName evidence="1">Uncharacterized protein</fullName>
    </submittedName>
</protein>